<dbReference type="PANTHER" id="PTHR31302:SF31">
    <property type="entry name" value="PHOSPHODIESTERASE YAEI"/>
    <property type="match status" value="1"/>
</dbReference>
<protein>
    <submittedName>
        <fullName evidence="5">Metallophosphoesterase</fullName>
    </submittedName>
</protein>
<evidence type="ECO:0000256" key="1">
    <source>
        <dbReference type="ARBA" id="ARBA00022723"/>
    </source>
</evidence>
<dbReference type="CDD" id="cd07385">
    <property type="entry name" value="MPP_YkuE_C"/>
    <property type="match status" value="1"/>
</dbReference>
<evidence type="ECO:0000313" key="5">
    <source>
        <dbReference type="EMBL" id="KSZ57327.1"/>
    </source>
</evidence>
<dbReference type="GO" id="GO:0016020">
    <property type="term" value="C:membrane"/>
    <property type="evidence" value="ECO:0007669"/>
    <property type="project" value="GOC"/>
</dbReference>
<evidence type="ECO:0000256" key="2">
    <source>
        <dbReference type="ARBA" id="ARBA00022801"/>
    </source>
</evidence>
<sequence length="385" mass="41127">MLRLLVMGVFLALLTYLLHRRLVRAPGLPRPAALAADLVLAAMFVLTLGASGVGTALDPAWARPIGFLGWSWMAVVLYLMLGLLLVGAGLLVARLVRRRRPRPTTDDGIAEAPRRGLRIATAVLVVAAVAAVGYGTVEADRPRMVTVPIALQDLPTGFDGARIALVTDLHVGPARGADFVQRVVDLVAEQQPDLIVLGGDLADGTVDLVGSDLEPFRQLQAPLGVYGVSGNHEYYSDDAESWLDHWETLGVRTLRNEHVVLERDGDVVALAGVHDYTATEPHHPDMPAALDGIADGTPVILAAHQPRHVDEARELGVDLQLSGHTHGGQMWPLRPFVSLANPTVTGLDRFGDTQIYTSQGTGAWGPPVRVGTPPEISILELTAAN</sequence>
<keyword evidence="2" id="KW-0378">Hydrolase</keyword>
<gene>
    <name evidence="5" type="ORF">Z045_17685</name>
</gene>
<dbReference type="SUPFAM" id="SSF56300">
    <property type="entry name" value="Metallo-dependent phosphatases"/>
    <property type="match status" value="1"/>
</dbReference>
<organism evidence="5 6">
    <name type="scientific">Rhodococcus pyridinivorans KG-16</name>
    <dbReference type="NCBI Taxonomy" id="1441730"/>
    <lineage>
        <taxon>Bacteria</taxon>
        <taxon>Bacillati</taxon>
        <taxon>Actinomycetota</taxon>
        <taxon>Actinomycetes</taxon>
        <taxon>Mycobacteriales</taxon>
        <taxon>Nocardiaceae</taxon>
        <taxon>Rhodococcus</taxon>
    </lineage>
</organism>
<feature type="transmembrane region" description="Helical" evidence="3">
    <location>
        <begin position="117"/>
        <end position="137"/>
    </location>
</feature>
<feature type="transmembrane region" description="Helical" evidence="3">
    <location>
        <begin position="69"/>
        <end position="96"/>
    </location>
</feature>
<dbReference type="GO" id="GO:0046872">
    <property type="term" value="F:metal ion binding"/>
    <property type="evidence" value="ECO:0007669"/>
    <property type="project" value="UniProtKB-KW"/>
</dbReference>
<dbReference type="InterPro" id="IPR051158">
    <property type="entry name" value="Metallophosphoesterase_sf"/>
</dbReference>
<keyword evidence="1" id="KW-0479">Metal-binding</keyword>
<dbReference type="InterPro" id="IPR029052">
    <property type="entry name" value="Metallo-depent_PP-like"/>
</dbReference>
<dbReference type="GO" id="GO:0008758">
    <property type="term" value="F:UDP-2,3-diacylglucosamine hydrolase activity"/>
    <property type="evidence" value="ECO:0007669"/>
    <property type="project" value="TreeGrafter"/>
</dbReference>
<proteinExistence type="predicted"/>
<evidence type="ECO:0000313" key="6">
    <source>
        <dbReference type="Proteomes" id="UP000053060"/>
    </source>
</evidence>
<name>A0A0V9UH61_9NOCA</name>
<evidence type="ECO:0000259" key="4">
    <source>
        <dbReference type="Pfam" id="PF00149"/>
    </source>
</evidence>
<reference evidence="6" key="1">
    <citation type="submission" date="2015-01" db="EMBL/GenBank/DDBJ databases">
        <title>Draft genome sequence of Rhodococcus pyridinivorans strain KG-16, a hydrocarbon-degrading bacterium.</title>
        <authorList>
            <person name="Aggarwal R.K."/>
            <person name="Dawar C."/>
        </authorList>
    </citation>
    <scope>NUCLEOTIDE SEQUENCE [LARGE SCALE GENOMIC DNA]</scope>
    <source>
        <strain evidence="6">KG-16</strain>
    </source>
</reference>
<dbReference type="Gene3D" id="3.60.21.10">
    <property type="match status" value="1"/>
</dbReference>
<dbReference type="PANTHER" id="PTHR31302">
    <property type="entry name" value="TRANSMEMBRANE PROTEIN WITH METALLOPHOSPHOESTERASE DOMAIN-RELATED"/>
    <property type="match status" value="1"/>
</dbReference>
<accession>A0A0V9UH61</accession>
<dbReference type="RefSeq" id="WP_060653019.1">
    <property type="nucleotide sequence ID" value="NZ_AZXY01000009.1"/>
</dbReference>
<feature type="transmembrane region" description="Helical" evidence="3">
    <location>
        <begin position="6"/>
        <end position="23"/>
    </location>
</feature>
<comment type="caution">
    <text evidence="5">The sequence shown here is derived from an EMBL/GenBank/DDBJ whole genome shotgun (WGS) entry which is preliminary data.</text>
</comment>
<keyword evidence="3" id="KW-0472">Membrane</keyword>
<dbReference type="Pfam" id="PF00149">
    <property type="entry name" value="Metallophos"/>
    <property type="match status" value="1"/>
</dbReference>
<dbReference type="AlphaFoldDB" id="A0A0V9UH61"/>
<keyword evidence="3" id="KW-0812">Transmembrane</keyword>
<feature type="transmembrane region" description="Helical" evidence="3">
    <location>
        <begin position="35"/>
        <end position="57"/>
    </location>
</feature>
<keyword evidence="3" id="KW-1133">Transmembrane helix</keyword>
<dbReference type="GO" id="GO:0009245">
    <property type="term" value="P:lipid A biosynthetic process"/>
    <property type="evidence" value="ECO:0007669"/>
    <property type="project" value="TreeGrafter"/>
</dbReference>
<dbReference type="EMBL" id="AZXY01000009">
    <property type="protein sequence ID" value="KSZ57327.1"/>
    <property type="molecule type" value="Genomic_DNA"/>
</dbReference>
<dbReference type="Proteomes" id="UP000053060">
    <property type="component" value="Unassembled WGS sequence"/>
</dbReference>
<evidence type="ECO:0000256" key="3">
    <source>
        <dbReference type="SAM" id="Phobius"/>
    </source>
</evidence>
<dbReference type="PATRIC" id="fig|1441730.3.peg.3685"/>
<dbReference type="InterPro" id="IPR004843">
    <property type="entry name" value="Calcineurin-like_PHP"/>
</dbReference>
<feature type="domain" description="Calcineurin-like phosphoesterase" evidence="4">
    <location>
        <begin position="162"/>
        <end position="327"/>
    </location>
</feature>
<reference evidence="5 6" key="2">
    <citation type="journal article" date="2016" name="Genome Announc.">
        <title>Draft Genome Sequence of a Versatile Hydrocarbon-Degrading Bacterium, Rhodococcus pyridinivorans Strain KG-16, Collected from Oil Fields in India.</title>
        <authorList>
            <person name="Aggarwal R.K."/>
            <person name="Dawar C."/>
            <person name="Phanindranath R."/>
            <person name="Mutnuri L."/>
            <person name="Dayal A.M."/>
        </authorList>
    </citation>
    <scope>NUCLEOTIDE SEQUENCE [LARGE SCALE GENOMIC DNA]</scope>
    <source>
        <strain evidence="5 6">KG-16</strain>
    </source>
</reference>